<evidence type="ECO:0000313" key="5">
    <source>
        <dbReference type="Proteomes" id="UP000656042"/>
    </source>
</evidence>
<evidence type="ECO:0000259" key="3">
    <source>
        <dbReference type="Pfam" id="PF22335"/>
    </source>
</evidence>
<proteinExistence type="predicted"/>
<dbReference type="InterPro" id="IPR054767">
    <property type="entry name" value="Cas10-Cmr2_palm2"/>
</dbReference>
<reference evidence="4" key="2">
    <citation type="submission" date="2020-09" db="EMBL/GenBank/DDBJ databases">
        <authorList>
            <person name="Sun Q."/>
            <person name="Zhou Y."/>
        </authorList>
    </citation>
    <scope>NUCLEOTIDE SEQUENCE</scope>
    <source>
        <strain evidence="4">CGMCC 4.7299</strain>
    </source>
</reference>
<dbReference type="InterPro" id="IPR043128">
    <property type="entry name" value="Rev_trsase/Diguanyl_cyclase"/>
</dbReference>
<feature type="domain" description="Cas10/Cmr2 second palm" evidence="3">
    <location>
        <begin position="233"/>
        <end position="375"/>
    </location>
</feature>
<keyword evidence="1" id="KW-0547">Nucleotide-binding</keyword>
<dbReference type="Gene3D" id="3.30.70.270">
    <property type="match status" value="1"/>
</dbReference>
<dbReference type="GO" id="GO:0051607">
    <property type="term" value="P:defense response to virus"/>
    <property type="evidence" value="ECO:0007669"/>
    <property type="project" value="UniProtKB-KW"/>
</dbReference>
<accession>A0A8J3C8C0</accession>
<dbReference type="RefSeq" id="WP_189082934.1">
    <property type="nucleotide sequence ID" value="NZ_BMMX01000067.1"/>
</dbReference>
<name>A0A8J3C8C0_9ACTN</name>
<evidence type="ECO:0000256" key="2">
    <source>
        <dbReference type="ARBA" id="ARBA00023118"/>
    </source>
</evidence>
<protein>
    <recommendedName>
        <fullName evidence="3">Cas10/Cmr2 second palm domain-containing protein</fullName>
    </recommendedName>
</protein>
<organism evidence="4 5">
    <name type="scientific">Mangrovihabitans endophyticus</name>
    <dbReference type="NCBI Taxonomy" id="1751298"/>
    <lineage>
        <taxon>Bacteria</taxon>
        <taxon>Bacillati</taxon>
        <taxon>Actinomycetota</taxon>
        <taxon>Actinomycetes</taxon>
        <taxon>Micromonosporales</taxon>
        <taxon>Micromonosporaceae</taxon>
        <taxon>Mangrovihabitans</taxon>
    </lineage>
</organism>
<evidence type="ECO:0000256" key="1">
    <source>
        <dbReference type="ARBA" id="ARBA00022741"/>
    </source>
</evidence>
<dbReference type="Pfam" id="PF22335">
    <property type="entry name" value="Cas10-Cmr2_palm2"/>
    <property type="match status" value="1"/>
</dbReference>
<keyword evidence="5" id="KW-1185">Reference proteome</keyword>
<comment type="caution">
    <text evidence="4">The sequence shown here is derived from an EMBL/GenBank/DDBJ whole genome shotgun (WGS) entry which is preliminary data.</text>
</comment>
<reference evidence="4" key="1">
    <citation type="journal article" date="2014" name="Int. J. Syst. Evol. Microbiol.">
        <title>Complete genome sequence of Corynebacterium casei LMG S-19264T (=DSM 44701T), isolated from a smear-ripened cheese.</title>
        <authorList>
            <consortium name="US DOE Joint Genome Institute (JGI-PGF)"/>
            <person name="Walter F."/>
            <person name="Albersmeier A."/>
            <person name="Kalinowski J."/>
            <person name="Ruckert C."/>
        </authorList>
    </citation>
    <scope>NUCLEOTIDE SEQUENCE</scope>
    <source>
        <strain evidence="4">CGMCC 4.7299</strain>
    </source>
</reference>
<keyword evidence="2" id="KW-0051">Antiviral defense</keyword>
<gene>
    <name evidence="4" type="ORF">GCM10012284_62430</name>
</gene>
<dbReference type="AlphaFoldDB" id="A0A8J3C8C0"/>
<dbReference type="GO" id="GO:0000166">
    <property type="term" value="F:nucleotide binding"/>
    <property type="evidence" value="ECO:0007669"/>
    <property type="project" value="UniProtKB-KW"/>
</dbReference>
<evidence type="ECO:0000313" key="4">
    <source>
        <dbReference type="EMBL" id="GGL19402.1"/>
    </source>
</evidence>
<dbReference type="Proteomes" id="UP000656042">
    <property type="component" value="Unassembled WGS sequence"/>
</dbReference>
<dbReference type="EMBL" id="BMMX01000067">
    <property type="protein sequence ID" value="GGL19402.1"/>
    <property type="molecule type" value="Genomic_DNA"/>
</dbReference>
<sequence>MNGPAMRWVYVNIAATRIQSYLSRTPDLKGVRGASAWLGDTSCRDSSAAWVAAASGTGDGDVEINAEAGQADGVFPLRFPSCGDATADHRRAAATANAAQTAIRRQLPAVPLAAGWATGSSYVEAYPDGLAAEDALPVSPPVDEIPFLQSCATCRADPAVTDIDLHERQVRVCADCAARYTDRYRQPGLRQATVPVSAETRLLHALDVDETHTARHFDALAALGAADGNRNHVASVYIDGNNLGRLFEAAATSGDTELKARLSEKVSAATRGALIDATRTVWPRPDDRGDQTAVPVIPHLVGGDDVLVSVVADRAWLFTTAYLHSFRGRMQKVTDLPAAATTSASAAIVFAHSKHPFRRSVDLAAELLTRAKREHCGRQPAIAWLDVTRDGDQPVPERRSWTLEHAATLDPAMRALSALPAAARAEWGRLCDPDRPQISAARLRRHGRRLERSDVVEPLLEHGGPAAVAAALSLARWWS</sequence>